<dbReference type="InterPro" id="IPR037398">
    <property type="entry name" value="Glyco_hydro_64_fam"/>
</dbReference>
<dbReference type="Gene3D" id="2.60.110.10">
    <property type="entry name" value="Thaumatin"/>
    <property type="match status" value="1"/>
</dbReference>
<evidence type="ECO:0000259" key="2">
    <source>
        <dbReference type="PROSITE" id="PS52006"/>
    </source>
</evidence>
<dbReference type="OrthoDB" id="10058186at2759"/>
<keyword evidence="4" id="KW-1185">Reference proteome</keyword>
<dbReference type="AlphaFoldDB" id="A0A4U0X4V6"/>
<dbReference type="Proteomes" id="UP000309340">
    <property type="component" value="Unassembled WGS sequence"/>
</dbReference>
<evidence type="ECO:0000256" key="1">
    <source>
        <dbReference type="SAM" id="SignalP"/>
    </source>
</evidence>
<dbReference type="PROSITE" id="PS52006">
    <property type="entry name" value="GH64"/>
    <property type="match status" value="1"/>
</dbReference>
<protein>
    <recommendedName>
        <fullName evidence="2">GH64 domain-containing protein</fullName>
    </recommendedName>
</protein>
<dbReference type="Gene3D" id="3.30.920.50">
    <property type="entry name" value="Beta-1,3-glucanase, C-terminal domain"/>
    <property type="match status" value="1"/>
</dbReference>
<name>A0A4U0X4V6_9PEZI</name>
<keyword evidence="1" id="KW-0732">Signal</keyword>
<dbReference type="InterPro" id="IPR042517">
    <property type="entry name" value="Glyco_hydro_64_N_2"/>
</dbReference>
<dbReference type="PANTHER" id="PTHR38165:SF1">
    <property type="entry name" value="GLUCANASE B"/>
    <property type="match status" value="1"/>
</dbReference>
<dbReference type="InterPro" id="IPR032477">
    <property type="entry name" value="Glyco_hydro_64"/>
</dbReference>
<evidence type="ECO:0000313" key="3">
    <source>
        <dbReference type="EMBL" id="TKA71442.1"/>
    </source>
</evidence>
<evidence type="ECO:0000313" key="4">
    <source>
        <dbReference type="Proteomes" id="UP000309340"/>
    </source>
</evidence>
<accession>A0A4U0X4V6</accession>
<proteinExistence type="predicted"/>
<reference evidence="3 4" key="1">
    <citation type="submission" date="2017-03" db="EMBL/GenBank/DDBJ databases">
        <title>Genomes of endolithic fungi from Antarctica.</title>
        <authorList>
            <person name="Coleine C."/>
            <person name="Masonjones S."/>
            <person name="Stajich J.E."/>
        </authorList>
    </citation>
    <scope>NUCLEOTIDE SEQUENCE [LARGE SCALE GENOMIC DNA]</scope>
    <source>
        <strain evidence="3 4">CCFEE 5184</strain>
    </source>
</reference>
<gene>
    <name evidence="3" type="ORF">B0A55_07167</name>
</gene>
<dbReference type="PANTHER" id="PTHR38165">
    <property type="match status" value="1"/>
</dbReference>
<feature type="chain" id="PRO_5020755419" description="GH64 domain-containing protein" evidence="1">
    <location>
        <begin position="30"/>
        <end position="392"/>
    </location>
</feature>
<dbReference type="Pfam" id="PF16483">
    <property type="entry name" value="Glyco_hydro_64"/>
    <property type="match status" value="1"/>
</dbReference>
<organism evidence="3 4">
    <name type="scientific">Friedmanniomyces simplex</name>
    <dbReference type="NCBI Taxonomy" id="329884"/>
    <lineage>
        <taxon>Eukaryota</taxon>
        <taxon>Fungi</taxon>
        <taxon>Dikarya</taxon>
        <taxon>Ascomycota</taxon>
        <taxon>Pezizomycotina</taxon>
        <taxon>Dothideomycetes</taxon>
        <taxon>Dothideomycetidae</taxon>
        <taxon>Mycosphaerellales</taxon>
        <taxon>Teratosphaeriaceae</taxon>
        <taxon>Friedmanniomyces</taxon>
    </lineage>
</organism>
<dbReference type="STRING" id="329884.A0A4U0X4V6"/>
<dbReference type="InterPro" id="IPR037176">
    <property type="entry name" value="Osmotin/thaumatin-like_sf"/>
</dbReference>
<feature type="domain" description="GH64" evidence="2">
    <location>
        <begin position="1"/>
        <end position="388"/>
    </location>
</feature>
<comment type="caution">
    <text evidence="3">The sequence shown here is derived from an EMBL/GenBank/DDBJ whole genome shotgun (WGS) entry which is preliminary data.</text>
</comment>
<dbReference type="EMBL" id="NAJQ01000353">
    <property type="protein sequence ID" value="TKA71442.1"/>
    <property type="molecule type" value="Genomic_DNA"/>
</dbReference>
<feature type="signal peptide" evidence="1">
    <location>
        <begin position="1"/>
        <end position="29"/>
    </location>
</feature>
<sequence>MVALSHLVRVASTLTVVLYNALPAAEVKAYITAHEPSGAIRMLSSDGTWFDPCSTRSGVPGTQPVPAAVITHHLGAQGSYLGLEMPVPVTSGRMYLVTDGELEFGTTGPSEGGFCPLQEPSALDTDIASAHKSWGFMEFSYRGEQLFVNPTLVDFVGTPLSVRMETPDGNLDAKGLPANAVELICEGLAGKARDEHGIPWHKLCVRRQDGSALRVLSPSHFKEADIPILDTYWDEHVEAVWNAYRSKPLHVNTQGEHGVVLCQVHGDVLVCDSESFAKPSSTDVFGCNSGPFVNEGSSLRRAAGSRLCAAFHRSTLLVENGDKQPAGGVERYYTTSPSNWYAMLVHQHAIDGDGYAFPYDDITAPGRKDRSGTLSHAYPEKLVVGVGGPLPV</sequence>